<dbReference type="OrthoDB" id="846150at2"/>
<evidence type="ECO:0000313" key="4">
    <source>
        <dbReference type="Proteomes" id="UP000239747"/>
    </source>
</evidence>
<feature type="chain" id="PRO_5015598267" description="Beta-lactamase-related domain-containing protein" evidence="1">
    <location>
        <begin position="22"/>
        <end position="420"/>
    </location>
</feature>
<dbReference type="InterPro" id="IPR001466">
    <property type="entry name" value="Beta-lactam-related"/>
</dbReference>
<dbReference type="EMBL" id="MTPW01000001">
    <property type="protein sequence ID" value="PQJ32036.1"/>
    <property type="molecule type" value="Genomic_DNA"/>
</dbReference>
<organism evidence="3 4">
    <name type="scientific">Nonlabens arenilitoris</name>
    <dbReference type="NCBI Taxonomy" id="1217969"/>
    <lineage>
        <taxon>Bacteria</taxon>
        <taxon>Pseudomonadati</taxon>
        <taxon>Bacteroidota</taxon>
        <taxon>Flavobacteriia</taxon>
        <taxon>Flavobacteriales</taxon>
        <taxon>Flavobacteriaceae</taxon>
        <taxon>Nonlabens</taxon>
    </lineage>
</organism>
<keyword evidence="1" id="KW-0732">Signal</keyword>
<dbReference type="PROSITE" id="PS51257">
    <property type="entry name" value="PROKAR_LIPOPROTEIN"/>
    <property type="match status" value="1"/>
</dbReference>
<dbReference type="PANTHER" id="PTHR46825:SF9">
    <property type="entry name" value="BETA-LACTAMASE-RELATED DOMAIN-CONTAINING PROTEIN"/>
    <property type="match status" value="1"/>
</dbReference>
<dbReference type="InterPro" id="IPR050491">
    <property type="entry name" value="AmpC-like"/>
</dbReference>
<dbReference type="InterPro" id="IPR012338">
    <property type="entry name" value="Beta-lactam/transpept-like"/>
</dbReference>
<evidence type="ECO:0000256" key="1">
    <source>
        <dbReference type="SAM" id="SignalP"/>
    </source>
</evidence>
<comment type="caution">
    <text evidence="3">The sequence shown here is derived from an EMBL/GenBank/DDBJ whole genome shotgun (WGS) entry which is preliminary data.</text>
</comment>
<dbReference type="Gene3D" id="3.40.710.10">
    <property type="entry name" value="DD-peptidase/beta-lactamase superfamily"/>
    <property type="match status" value="1"/>
</dbReference>
<dbReference type="AlphaFoldDB" id="A0A2S7UAU1"/>
<dbReference type="Proteomes" id="UP000239747">
    <property type="component" value="Unassembled WGS sequence"/>
</dbReference>
<dbReference type="Pfam" id="PF00144">
    <property type="entry name" value="Beta-lactamase"/>
    <property type="match status" value="1"/>
</dbReference>
<accession>A0A2S7UAU1</accession>
<keyword evidence="4" id="KW-1185">Reference proteome</keyword>
<dbReference type="RefSeq" id="WP_105071133.1">
    <property type="nucleotide sequence ID" value="NZ_MTPW01000001.1"/>
</dbReference>
<feature type="signal peptide" evidence="1">
    <location>
        <begin position="1"/>
        <end position="21"/>
    </location>
</feature>
<sequence length="420" mass="47158">MNYKLLVSLMILCGLSSCKNADTTATDENIIVKAVEVELDKKLDSIHQLKQFHGIGVSIVNEKGPVFQEGYGYLDRKIRADYTENTIQNIASISKVILGLTLAKAVEDGHINLDDDINNYLDFNVRNPQYPDDPILVRHLTSHTSSILDGDYYDLSYINLEDDAVDNPKIDQEELKYFQTDKEALSLQDFLKNGLTTTDTALTSYIYSDYAPGTAYSYSNIAAGLTAYIIERAVGEDFKSYSKKHIIDPLGLKNTSWNVADLDSRQRSSLYSTLELRYPVYRLITFADGGLYTTPNDLGIILTELINGYNGKGTLLKTSTYVQFYKKQLNESMFKTEKSMAAFQKGFNKGMFITYERDGIGHSGGDPGVSTLMYFNPKTNIGQITFLNTDFNSQEAYDSFIAIASILKEYGNKLLKNKQL</sequence>
<dbReference type="SUPFAM" id="SSF56601">
    <property type="entry name" value="beta-lactamase/transpeptidase-like"/>
    <property type="match status" value="1"/>
</dbReference>
<protein>
    <recommendedName>
        <fullName evidence="2">Beta-lactamase-related domain-containing protein</fullName>
    </recommendedName>
</protein>
<reference evidence="3 4" key="1">
    <citation type="submission" date="2017-01" db="EMBL/GenBank/DDBJ databases">
        <title>Trade-off between light-utilization and light-protection in marine flavobacteria.</title>
        <authorList>
            <person name="Kumagai Y."/>
            <person name="Yoshizawa S."/>
            <person name="Kogure K."/>
            <person name="Iwasaki W."/>
        </authorList>
    </citation>
    <scope>NUCLEOTIDE SEQUENCE [LARGE SCALE GENOMIC DNA]</scope>
    <source>
        <strain evidence="3 4">KCTC 32109</strain>
    </source>
</reference>
<proteinExistence type="predicted"/>
<evidence type="ECO:0000259" key="2">
    <source>
        <dbReference type="Pfam" id="PF00144"/>
    </source>
</evidence>
<dbReference type="PANTHER" id="PTHR46825">
    <property type="entry name" value="D-ALANYL-D-ALANINE-CARBOXYPEPTIDASE/ENDOPEPTIDASE AMPH"/>
    <property type="match status" value="1"/>
</dbReference>
<evidence type="ECO:0000313" key="3">
    <source>
        <dbReference type="EMBL" id="PQJ32036.1"/>
    </source>
</evidence>
<feature type="domain" description="Beta-lactamase-related" evidence="2">
    <location>
        <begin position="48"/>
        <end position="405"/>
    </location>
</feature>
<name>A0A2S7UAU1_9FLAO</name>
<gene>
    <name evidence="3" type="ORF">BST92_08900</name>
</gene>